<reference evidence="11 12" key="1">
    <citation type="journal article" date="2021" name="BMC Biol.">
        <title>Horizontally acquired antibacterial genes associated with adaptive radiation of ladybird beetles.</title>
        <authorList>
            <person name="Li H.S."/>
            <person name="Tang X.F."/>
            <person name="Huang Y.H."/>
            <person name="Xu Z.Y."/>
            <person name="Chen M.L."/>
            <person name="Du X.Y."/>
            <person name="Qiu B.Y."/>
            <person name="Chen P.T."/>
            <person name="Zhang W."/>
            <person name="Slipinski A."/>
            <person name="Escalona H.E."/>
            <person name="Waterhouse R.M."/>
            <person name="Zwick A."/>
            <person name="Pang H."/>
        </authorList>
    </citation>
    <scope>NUCLEOTIDE SEQUENCE [LARGE SCALE GENOMIC DNA]</scope>
    <source>
        <strain evidence="11">SYSU2018</strain>
    </source>
</reference>
<dbReference type="AlphaFoldDB" id="A0ABD2P850"/>
<dbReference type="Proteomes" id="UP001516400">
    <property type="component" value="Unassembled WGS sequence"/>
</dbReference>
<keyword evidence="6 9" id="KW-0472">Membrane</keyword>
<keyword evidence="7" id="KW-0675">Receptor</keyword>
<keyword evidence="3 9" id="KW-0812">Transmembrane</keyword>
<dbReference type="SUPFAM" id="SSF81321">
    <property type="entry name" value="Family A G protein-coupled receptor-like"/>
    <property type="match status" value="1"/>
</dbReference>
<feature type="transmembrane region" description="Helical" evidence="9">
    <location>
        <begin position="39"/>
        <end position="61"/>
    </location>
</feature>
<dbReference type="PANTHER" id="PTHR45695">
    <property type="entry name" value="LEUCOKININ RECEPTOR-RELATED"/>
    <property type="match status" value="1"/>
</dbReference>
<feature type="domain" description="G-protein coupled receptors family 1 profile" evidence="10">
    <location>
        <begin position="52"/>
        <end position="127"/>
    </location>
</feature>
<comment type="similarity">
    <text evidence="2">Belongs to the G-protein coupled receptor 1 family.</text>
</comment>
<comment type="caution">
    <text evidence="11">The sequence shown here is derived from an EMBL/GenBank/DDBJ whole genome shotgun (WGS) entry which is preliminary data.</text>
</comment>
<evidence type="ECO:0000259" key="10">
    <source>
        <dbReference type="PROSITE" id="PS50262"/>
    </source>
</evidence>
<evidence type="ECO:0000256" key="2">
    <source>
        <dbReference type="ARBA" id="ARBA00010663"/>
    </source>
</evidence>
<evidence type="ECO:0000256" key="5">
    <source>
        <dbReference type="ARBA" id="ARBA00023040"/>
    </source>
</evidence>
<comment type="subcellular location">
    <subcellularLocation>
        <location evidence="1">Membrane</location>
        <topology evidence="1">Multi-pass membrane protein</topology>
    </subcellularLocation>
</comment>
<dbReference type="EMBL" id="JABFTP020000185">
    <property type="protein sequence ID" value="KAL3287133.1"/>
    <property type="molecule type" value="Genomic_DNA"/>
</dbReference>
<evidence type="ECO:0000256" key="6">
    <source>
        <dbReference type="ARBA" id="ARBA00023136"/>
    </source>
</evidence>
<keyword evidence="4 9" id="KW-1133">Transmembrane helix</keyword>
<name>A0ABD2P850_9CUCU</name>
<dbReference type="PANTHER" id="PTHR45695:SF15">
    <property type="entry name" value="OPSIN RH2"/>
    <property type="match status" value="1"/>
</dbReference>
<gene>
    <name evidence="11" type="ORF">HHI36_001613</name>
</gene>
<evidence type="ECO:0000256" key="8">
    <source>
        <dbReference type="ARBA" id="ARBA00023224"/>
    </source>
</evidence>
<dbReference type="InterPro" id="IPR017452">
    <property type="entry name" value="GPCR_Rhodpsn_7TM"/>
</dbReference>
<evidence type="ECO:0000256" key="3">
    <source>
        <dbReference type="ARBA" id="ARBA00022692"/>
    </source>
</evidence>
<evidence type="ECO:0000313" key="11">
    <source>
        <dbReference type="EMBL" id="KAL3287133.1"/>
    </source>
</evidence>
<feature type="transmembrane region" description="Helical" evidence="9">
    <location>
        <begin position="73"/>
        <end position="94"/>
    </location>
</feature>
<dbReference type="Pfam" id="PF00001">
    <property type="entry name" value="7tm_1"/>
    <property type="match status" value="1"/>
</dbReference>
<keyword evidence="8" id="KW-0807">Transducer</keyword>
<organism evidence="11 12">
    <name type="scientific">Cryptolaemus montrouzieri</name>
    <dbReference type="NCBI Taxonomy" id="559131"/>
    <lineage>
        <taxon>Eukaryota</taxon>
        <taxon>Metazoa</taxon>
        <taxon>Ecdysozoa</taxon>
        <taxon>Arthropoda</taxon>
        <taxon>Hexapoda</taxon>
        <taxon>Insecta</taxon>
        <taxon>Pterygota</taxon>
        <taxon>Neoptera</taxon>
        <taxon>Endopterygota</taxon>
        <taxon>Coleoptera</taxon>
        <taxon>Polyphaga</taxon>
        <taxon>Cucujiformia</taxon>
        <taxon>Coccinelloidea</taxon>
        <taxon>Coccinellidae</taxon>
        <taxon>Scymninae</taxon>
        <taxon>Scymnini</taxon>
        <taxon>Cryptolaemus</taxon>
    </lineage>
</organism>
<evidence type="ECO:0000256" key="4">
    <source>
        <dbReference type="ARBA" id="ARBA00022989"/>
    </source>
</evidence>
<evidence type="ECO:0000313" key="12">
    <source>
        <dbReference type="Proteomes" id="UP001516400"/>
    </source>
</evidence>
<evidence type="ECO:0000256" key="1">
    <source>
        <dbReference type="ARBA" id="ARBA00004141"/>
    </source>
</evidence>
<evidence type="ECO:0000256" key="9">
    <source>
        <dbReference type="SAM" id="Phobius"/>
    </source>
</evidence>
<accession>A0ABD2P850</accession>
<dbReference type="Gene3D" id="1.20.1070.10">
    <property type="entry name" value="Rhodopsin 7-helix transmembrane proteins"/>
    <property type="match status" value="1"/>
</dbReference>
<sequence length="127" mass="14625">MELLTMPMLEETANLTKETKEVIEDYIRRNFVEEKYHVIALYVPVFLAALIANSLVILVVIKDQYMRSVTNYFLVNLSIADLLVTIICMPEAAIKAYKSTYDLGRYPCKISSYLQCKYSTLQTLINL</sequence>
<dbReference type="GO" id="GO:0004930">
    <property type="term" value="F:G protein-coupled receptor activity"/>
    <property type="evidence" value="ECO:0007669"/>
    <property type="project" value="UniProtKB-KW"/>
</dbReference>
<dbReference type="PRINTS" id="PR00237">
    <property type="entry name" value="GPCRRHODOPSN"/>
</dbReference>
<protein>
    <recommendedName>
        <fullName evidence="10">G-protein coupled receptors family 1 profile domain-containing protein</fullName>
    </recommendedName>
</protein>
<evidence type="ECO:0000256" key="7">
    <source>
        <dbReference type="ARBA" id="ARBA00023170"/>
    </source>
</evidence>
<keyword evidence="12" id="KW-1185">Reference proteome</keyword>
<keyword evidence="5" id="KW-0297">G-protein coupled receptor</keyword>
<dbReference type="GO" id="GO:0016020">
    <property type="term" value="C:membrane"/>
    <property type="evidence" value="ECO:0007669"/>
    <property type="project" value="UniProtKB-SubCell"/>
</dbReference>
<proteinExistence type="inferred from homology"/>
<dbReference type="PROSITE" id="PS50262">
    <property type="entry name" value="G_PROTEIN_RECEP_F1_2"/>
    <property type="match status" value="1"/>
</dbReference>
<dbReference type="InterPro" id="IPR000276">
    <property type="entry name" value="GPCR_Rhodpsn"/>
</dbReference>